<organism evidence="1 2">
    <name type="scientific">Candidatus Scatoplasma merdavium</name>
    <dbReference type="NCBI Taxonomy" id="2840932"/>
    <lineage>
        <taxon>Bacteria</taxon>
        <taxon>Bacillati</taxon>
        <taxon>Bacillota</taxon>
        <taxon>Bacilli</taxon>
        <taxon>Bacillales</taxon>
        <taxon>Candidatus Scatoplasma</taxon>
    </lineage>
</organism>
<proteinExistence type="predicted"/>
<dbReference type="Proteomes" id="UP000823629">
    <property type="component" value="Unassembled WGS sequence"/>
</dbReference>
<evidence type="ECO:0000313" key="2">
    <source>
        <dbReference type="Proteomes" id="UP000823629"/>
    </source>
</evidence>
<gene>
    <name evidence="1" type="ORF">IAC78_02850</name>
</gene>
<reference evidence="1" key="2">
    <citation type="journal article" date="2021" name="PeerJ">
        <title>Extensive microbial diversity within the chicken gut microbiome revealed by metagenomics and culture.</title>
        <authorList>
            <person name="Gilroy R."/>
            <person name="Ravi A."/>
            <person name="Getino M."/>
            <person name="Pursley I."/>
            <person name="Horton D.L."/>
            <person name="Alikhan N.F."/>
            <person name="Baker D."/>
            <person name="Gharbi K."/>
            <person name="Hall N."/>
            <person name="Watson M."/>
            <person name="Adriaenssens E.M."/>
            <person name="Foster-Nyarko E."/>
            <person name="Jarju S."/>
            <person name="Secka A."/>
            <person name="Antonio M."/>
            <person name="Oren A."/>
            <person name="Chaudhuri R.R."/>
            <person name="La Ragione R."/>
            <person name="Hildebrand F."/>
            <person name="Pallen M.J."/>
        </authorList>
    </citation>
    <scope>NUCLEOTIDE SEQUENCE</scope>
    <source>
        <strain evidence="1">1748</strain>
    </source>
</reference>
<sequence>KYKNINNIEILVQDSRDVIYDNQPQMFGFKKSQGAEDLSGVLTIKNFYEELNYFLNERNISLLKDDRSGFDINKGFGKILTNSVEQYIREAFNIATKENRKANTSLSRTKNYLEFLSFLNKDLKSTQVIGSGRSKEPKAPPSGAIDFVRPKITLTVGKKYDLKLDINKDLINTGDIIDINAYGNDEQFASFTKQITINSDDLLDEIPQKSILIEGLKTTGENSVLLTASCAGTTCRCEVKIIEDEIIYPQNGIEFEKHEMTIVPDVRHKKIKLYFDKESIENKTVIISDNSNGKLSFQSHNFNVNEGTMINENIGYFVIDFTGGDLNDQYKIIATCNNFSDVLDAKVSAFSSETHGKLGDIADYELCDDEYVGQSFYDPRDHKIKILTKSTINNQFVKEWKSNLSGKELLYVISLVCEEAAKLHTDKEKSNGHIAENDIEDYLNRLAVKKAEYFDKFISFTETKNK</sequence>
<dbReference type="AlphaFoldDB" id="A0A9D9GS11"/>
<comment type="caution">
    <text evidence="1">The sequence shown here is derived from an EMBL/GenBank/DDBJ whole genome shotgun (WGS) entry which is preliminary data.</text>
</comment>
<evidence type="ECO:0000313" key="1">
    <source>
        <dbReference type="EMBL" id="MBO8414399.1"/>
    </source>
</evidence>
<protein>
    <submittedName>
        <fullName evidence="1">Uncharacterized protein</fullName>
    </submittedName>
</protein>
<dbReference type="EMBL" id="JADING010000080">
    <property type="protein sequence ID" value="MBO8414399.1"/>
    <property type="molecule type" value="Genomic_DNA"/>
</dbReference>
<accession>A0A9D9GS11</accession>
<reference evidence="1" key="1">
    <citation type="submission" date="2020-10" db="EMBL/GenBank/DDBJ databases">
        <authorList>
            <person name="Gilroy R."/>
        </authorList>
    </citation>
    <scope>NUCLEOTIDE SEQUENCE</scope>
    <source>
        <strain evidence="1">1748</strain>
    </source>
</reference>
<name>A0A9D9GS11_9BACL</name>
<feature type="non-terminal residue" evidence="1">
    <location>
        <position position="1"/>
    </location>
</feature>